<accession>A0A4R6XV11</accession>
<proteinExistence type="predicted"/>
<comment type="caution">
    <text evidence="1">The sequence shown here is derived from an EMBL/GenBank/DDBJ whole genome shotgun (WGS) entry which is preliminary data.</text>
</comment>
<keyword evidence="2" id="KW-1185">Reference proteome</keyword>
<dbReference type="RefSeq" id="WP_257205615.1">
    <property type="nucleotide sequence ID" value="NZ_NIHB01000002.1"/>
</dbReference>
<sequence length="41" mass="4460">MVQLIGWTAHGLLHCLAALKVSATLGRLTMTVADETKTFNF</sequence>
<gene>
    <name evidence="1" type="ORF">C8D91_0857</name>
</gene>
<reference evidence="1 2" key="1">
    <citation type="submission" date="2019-03" db="EMBL/GenBank/DDBJ databases">
        <title>Genomic Encyclopedia of Type Strains, Phase IV (KMG-IV): sequencing the most valuable type-strain genomes for metagenomic binning, comparative biology and taxonomic classification.</title>
        <authorList>
            <person name="Goeker M."/>
        </authorList>
    </citation>
    <scope>NUCLEOTIDE SEQUENCE [LARGE SCALE GENOMIC DNA]</scope>
    <source>
        <strain evidence="1 2">DSM 25488</strain>
    </source>
</reference>
<evidence type="ECO:0000313" key="1">
    <source>
        <dbReference type="EMBL" id="TDR22369.1"/>
    </source>
</evidence>
<dbReference type="AlphaFoldDB" id="A0A4R6XV11"/>
<protein>
    <submittedName>
        <fullName evidence="1">Uncharacterized protein</fullName>
    </submittedName>
</protein>
<organism evidence="1 2">
    <name type="scientific">Marinicella litoralis</name>
    <dbReference type="NCBI Taxonomy" id="644220"/>
    <lineage>
        <taxon>Bacteria</taxon>
        <taxon>Pseudomonadati</taxon>
        <taxon>Pseudomonadota</taxon>
        <taxon>Gammaproteobacteria</taxon>
        <taxon>Lysobacterales</taxon>
        <taxon>Marinicellaceae</taxon>
        <taxon>Marinicella</taxon>
    </lineage>
</organism>
<name>A0A4R6XV11_9GAMM</name>
<evidence type="ECO:0000313" key="2">
    <source>
        <dbReference type="Proteomes" id="UP000295724"/>
    </source>
</evidence>
<dbReference type="Proteomes" id="UP000295724">
    <property type="component" value="Unassembled WGS sequence"/>
</dbReference>
<dbReference type="EMBL" id="SNZB01000002">
    <property type="protein sequence ID" value="TDR22369.1"/>
    <property type="molecule type" value="Genomic_DNA"/>
</dbReference>